<evidence type="ECO:0000313" key="1">
    <source>
        <dbReference type="EMBL" id="SMC28470.1"/>
    </source>
</evidence>
<protein>
    <submittedName>
        <fullName evidence="1">Uncharacterized protein</fullName>
    </submittedName>
</protein>
<dbReference type="RefSeq" id="WP_084059129.1">
    <property type="nucleotide sequence ID" value="NZ_FWXF01000035.1"/>
</dbReference>
<sequence>MRTGRALRVGTTTDMVRQYAAAQGTVTKRQVREALGLSVGATKHAVETLSRQGFLQKIRHGVYVFSNDRHGGQVPPRPAEREERIRRAMRINEKWSVQDIAQQAGTTESYIYKRLSTYRAKGWVRQAGIRKKPNGCVEKLWRLTLAGRDKLYKPVTQQEFKPDPLVLKVVELNRLVCSGLAQHVPEHGEAAKSLCREILESIST</sequence>
<gene>
    <name evidence="1" type="ORF">SAMN02746041_03258</name>
</gene>
<dbReference type="OrthoDB" id="9871901at2"/>
<name>A0A1W1XWV6_9BACT</name>
<dbReference type="AlphaFoldDB" id="A0A1W1XWV6"/>
<reference evidence="1 2" key="1">
    <citation type="submission" date="2017-04" db="EMBL/GenBank/DDBJ databases">
        <authorList>
            <person name="Afonso C.L."/>
            <person name="Miller P.J."/>
            <person name="Scott M.A."/>
            <person name="Spackman E."/>
            <person name="Goraichik I."/>
            <person name="Dimitrov K.M."/>
            <person name="Suarez D.L."/>
            <person name="Swayne D.E."/>
        </authorList>
    </citation>
    <scope>NUCLEOTIDE SEQUENCE [LARGE SCALE GENOMIC DNA]</scope>
    <source>
        <strain evidence="1 2">DSM 13146</strain>
    </source>
</reference>
<dbReference type="STRING" id="1121390.SAMN02746041_03258"/>
<proteinExistence type="predicted"/>
<keyword evidence="2" id="KW-1185">Reference proteome</keyword>
<evidence type="ECO:0000313" key="2">
    <source>
        <dbReference type="Proteomes" id="UP000192783"/>
    </source>
</evidence>
<dbReference type="EMBL" id="FWXF01000035">
    <property type="protein sequence ID" value="SMC28470.1"/>
    <property type="molecule type" value="Genomic_DNA"/>
</dbReference>
<organism evidence="1 2">
    <name type="scientific">Desulfacinum hydrothermale DSM 13146</name>
    <dbReference type="NCBI Taxonomy" id="1121390"/>
    <lineage>
        <taxon>Bacteria</taxon>
        <taxon>Pseudomonadati</taxon>
        <taxon>Thermodesulfobacteriota</taxon>
        <taxon>Syntrophobacteria</taxon>
        <taxon>Syntrophobacterales</taxon>
        <taxon>Syntrophobacteraceae</taxon>
        <taxon>Desulfacinum</taxon>
    </lineage>
</organism>
<accession>A0A1W1XWV6</accession>
<dbReference type="Proteomes" id="UP000192783">
    <property type="component" value="Unassembled WGS sequence"/>
</dbReference>